<keyword evidence="2" id="KW-1185">Reference proteome</keyword>
<accession>A0A4C1VQQ1</accession>
<protein>
    <submittedName>
        <fullName evidence="1">Protein borderless</fullName>
    </submittedName>
</protein>
<reference evidence="1 2" key="1">
    <citation type="journal article" date="2019" name="Commun. Biol.">
        <title>The bagworm genome reveals a unique fibroin gene that provides high tensile strength.</title>
        <authorList>
            <person name="Kono N."/>
            <person name="Nakamura H."/>
            <person name="Ohtoshi R."/>
            <person name="Tomita M."/>
            <person name="Numata K."/>
            <person name="Arakawa K."/>
        </authorList>
    </citation>
    <scope>NUCLEOTIDE SEQUENCE [LARGE SCALE GENOMIC DNA]</scope>
</reference>
<dbReference type="OrthoDB" id="6234674at2759"/>
<gene>
    <name evidence="1" type="primary">bdl</name>
    <name evidence="1" type="ORF">EVAR_36184_1</name>
</gene>
<proteinExistence type="predicted"/>
<dbReference type="Proteomes" id="UP000299102">
    <property type="component" value="Unassembled WGS sequence"/>
</dbReference>
<dbReference type="EMBL" id="BGZK01000399">
    <property type="protein sequence ID" value="GBP41428.1"/>
    <property type="molecule type" value="Genomic_DNA"/>
</dbReference>
<organism evidence="1 2">
    <name type="scientific">Eumeta variegata</name>
    <name type="common">Bagworm moth</name>
    <name type="synonym">Eumeta japonica</name>
    <dbReference type="NCBI Taxonomy" id="151549"/>
    <lineage>
        <taxon>Eukaryota</taxon>
        <taxon>Metazoa</taxon>
        <taxon>Ecdysozoa</taxon>
        <taxon>Arthropoda</taxon>
        <taxon>Hexapoda</taxon>
        <taxon>Insecta</taxon>
        <taxon>Pterygota</taxon>
        <taxon>Neoptera</taxon>
        <taxon>Endopterygota</taxon>
        <taxon>Lepidoptera</taxon>
        <taxon>Glossata</taxon>
        <taxon>Ditrysia</taxon>
        <taxon>Tineoidea</taxon>
        <taxon>Psychidae</taxon>
        <taxon>Oiketicinae</taxon>
        <taxon>Eumeta</taxon>
    </lineage>
</organism>
<evidence type="ECO:0000313" key="2">
    <source>
        <dbReference type="Proteomes" id="UP000299102"/>
    </source>
</evidence>
<comment type="caution">
    <text evidence="1">The sequence shown here is derived from an EMBL/GenBank/DDBJ whole genome shotgun (WGS) entry which is preliminary data.</text>
</comment>
<dbReference type="AlphaFoldDB" id="A0A4C1VQQ1"/>
<evidence type="ECO:0000313" key="1">
    <source>
        <dbReference type="EMBL" id="GBP41428.1"/>
    </source>
</evidence>
<name>A0A4C1VQQ1_EUMVA</name>
<sequence>MKTDGQCAGSDFIMWKYLVVGLSLVTLGSEGSILPFENNHLNATVGGYAVMNCYLDFPFGHEIPYQLEWEKDVGSVHLILSNSILSLGPFIKCVTLNFAILDLPSSLLHRYE</sequence>